<feature type="compositionally biased region" description="Gly residues" evidence="1">
    <location>
        <begin position="102"/>
        <end position="115"/>
    </location>
</feature>
<keyword evidence="2" id="KW-1185">Reference proteome</keyword>
<evidence type="ECO:0000313" key="2">
    <source>
        <dbReference type="Proteomes" id="UP000818029"/>
    </source>
</evidence>
<dbReference type="GeneID" id="107928732"/>
<feature type="compositionally biased region" description="Gly residues" evidence="1">
    <location>
        <begin position="75"/>
        <end position="94"/>
    </location>
</feature>
<feature type="compositionally biased region" description="Acidic residues" evidence="1">
    <location>
        <begin position="7"/>
        <end position="25"/>
    </location>
</feature>
<proteinExistence type="predicted"/>
<gene>
    <name evidence="3" type="primary">LOC107928732</name>
</gene>
<evidence type="ECO:0000313" key="3">
    <source>
        <dbReference type="RefSeq" id="XP_040960258.1"/>
    </source>
</evidence>
<dbReference type="RefSeq" id="XP_040960258.1">
    <property type="nucleotide sequence ID" value="XM_041104324.1"/>
</dbReference>
<reference evidence="2" key="1">
    <citation type="journal article" date="2020" name="Nat. Genet.">
        <title>Genomic diversifications of five Gossypium allopolyploid species and their impact on cotton improvement.</title>
        <authorList>
            <person name="Chen Z.J."/>
            <person name="Sreedasyam A."/>
            <person name="Ando A."/>
            <person name="Song Q."/>
            <person name="De Santiago L.M."/>
            <person name="Hulse-Kemp A.M."/>
            <person name="Ding M."/>
            <person name="Ye W."/>
            <person name="Kirkbride R.C."/>
            <person name="Jenkins J."/>
            <person name="Plott C."/>
            <person name="Lovell J."/>
            <person name="Lin Y.M."/>
            <person name="Vaughn R."/>
            <person name="Liu B."/>
            <person name="Simpson S."/>
            <person name="Scheffler B.E."/>
            <person name="Wen L."/>
            <person name="Saski C.A."/>
            <person name="Grover C.E."/>
            <person name="Hu G."/>
            <person name="Conover J.L."/>
            <person name="Carlson J.W."/>
            <person name="Shu S."/>
            <person name="Boston L.B."/>
            <person name="Williams M."/>
            <person name="Peterson D.G."/>
            <person name="McGee K."/>
            <person name="Jones D.C."/>
            <person name="Wendel J.F."/>
            <person name="Stelly D.M."/>
            <person name="Grimwood J."/>
            <person name="Schmutz J."/>
        </authorList>
    </citation>
    <scope>NUCLEOTIDE SEQUENCE [LARGE SCALE GENOMIC DNA]</scope>
    <source>
        <strain evidence="2">cv. TM-1</strain>
    </source>
</reference>
<sequence>MTNLNIADEEEELVRDQEEEKESNDEFNLCLVGKVLTNSAVHFPSMMFVLAKLYHPIKGGGHGGASGGVRRVGRGGRGGGAAADNGGGHGGASGGVRRVGRGGRGGGAAADNGGS</sequence>
<organism evidence="2 3">
    <name type="scientific">Gossypium hirsutum</name>
    <name type="common">Upland cotton</name>
    <name type="synonym">Gossypium mexicanum</name>
    <dbReference type="NCBI Taxonomy" id="3635"/>
    <lineage>
        <taxon>Eukaryota</taxon>
        <taxon>Viridiplantae</taxon>
        <taxon>Streptophyta</taxon>
        <taxon>Embryophyta</taxon>
        <taxon>Tracheophyta</taxon>
        <taxon>Spermatophyta</taxon>
        <taxon>Magnoliopsida</taxon>
        <taxon>eudicotyledons</taxon>
        <taxon>Gunneridae</taxon>
        <taxon>Pentapetalae</taxon>
        <taxon>rosids</taxon>
        <taxon>malvids</taxon>
        <taxon>Malvales</taxon>
        <taxon>Malvaceae</taxon>
        <taxon>Malvoideae</taxon>
        <taxon>Gossypium</taxon>
    </lineage>
</organism>
<dbReference type="Proteomes" id="UP000818029">
    <property type="component" value="Chromosome D11"/>
</dbReference>
<protein>
    <submittedName>
        <fullName evidence="3">Glycine-rich RNA-binding protein 10-like</fullName>
    </submittedName>
</protein>
<feature type="region of interest" description="Disordered" evidence="1">
    <location>
        <begin position="1"/>
        <end position="25"/>
    </location>
</feature>
<accession>A0ABM3AZM2</accession>
<name>A0ABM3AZM2_GOSHI</name>
<feature type="region of interest" description="Disordered" evidence="1">
    <location>
        <begin position="60"/>
        <end position="115"/>
    </location>
</feature>
<reference evidence="3" key="2">
    <citation type="submission" date="2025-08" db="UniProtKB">
        <authorList>
            <consortium name="RefSeq"/>
        </authorList>
    </citation>
    <scope>IDENTIFICATION</scope>
</reference>
<evidence type="ECO:0000256" key="1">
    <source>
        <dbReference type="SAM" id="MobiDB-lite"/>
    </source>
</evidence>